<feature type="coiled-coil region" evidence="2">
    <location>
        <begin position="451"/>
        <end position="481"/>
    </location>
</feature>
<evidence type="ECO:0000256" key="2">
    <source>
        <dbReference type="SAM" id="Coils"/>
    </source>
</evidence>
<dbReference type="InterPro" id="IPR019734">
    <property type="entry name" value="TPR_rpt"/>
</dbReference>
<evidence type="ECO:0000313" key="4">
    <source>
        <dbReference type="EMBL" id="ABO23186.1"/>
    </source>
</evidence>
<dbReference type="Pfam" id="PF01973">
    <property type="entry name" value="MptE-like"/>
    <property type="match status" value="1"/>
</dbReference>
<reference evidence="4 5" key="1">
    <citation type="submission" date="2007-03" db="EMBL/GenBank/DDBJ databases">
        <title>Complete sequence of Shewanella loihica PV-4.</title>
        <authorList>
            <consortium name="US DOE Joint Genome Institute"/>
            <person name="Copeland A."/>
            <person name="Lucas S."/>
            <person name="Lapidus A."/>
            <person name="Barry K."/>
            <person name="Detter J.C."/>
            <person name="Glavina del Rio T."/>
            <person name="Hammon N."/>
            <person name="Israni S."/>
            <person name="Dalin E."/>
            <person name="Tice H."/>
            <person name="Pitluck S."/>
            <person name="Chain P."/>
            <person name="Malfatti S."/>
            <person name="Shin M."/>
            <person name="Vergez L."/>
            <person name="Schmutz J."/>
            <person name="Larimer F."/>
            <person name="Land M."/>
            <person name="Hauser L."/>
            <person name="Kyrpides N."/>
            <person name="Mikhailova N."/>
            <person name="Romine M.F."/>
            <person name="Serres G."/>
            <person name="Fredrickson J."/>
            <person name="Tiedje J."/>
            <person name="Richardson P."/>
        </authorList>
    </citation>
    <scope>NUCLEOTIDE SEQUENCE [LARGE SCALE GENOMIC DNA]</scope>
    <source>
        <strain evidence="5">ATCC BAA-1088 / PV-4</strain>
    </source>
</reference>
<dbReference type="Gene3D" id="1.25.40.10">
    <property type="entry name" value="Tetratricopeptide repeat domain"/>
    <property type="match status" value="1"/>
</dbReference>
<keyword evidence="5" id="KW-1185">Reference proteome</keyword>
<dbReference type="STRING" id="323850.Shew_1317"/>
<organism evidence="4 5">
    <name type="scientific">Shewanella loihica (strain ATCC BAA-1088 / PV-4)</name>
    <dbReference type="NCBI Taxonomy" id="323850"/>
    <lineage>
        <taxon>Bacteria</taxon>
        <taxon>Pseudomonadati</taxon>
        <taxon>Pseudomonadota</taxon>
        <taxon>Gammaproteobacteria</taxon>
        <taxon>Alteromonadales</taxon>
        <taxon>Shewanellaceae</taxon>
        <taxon>Shewanella</taxon>
    </lineage>
</organism>
<dbReference type="EMBL" id="CP000606">
    <property type="protein sequence ID" value="ABO23186.1"/>
    <property type="molecule type" value="Genomic_DNA"/>
</dbReference>
<dbReference type="HOGENOM" id="CLU_340603_0_0_6"/>
<protein>
    <submittedName>
        <fullName evidence="4">Tetratricopeptide TPR_2 repeat protein</fullName>
    </submittedName>
</protein>
<dbReference type="PROSITE" id="PS50005">
    <property type="entry name" value="TPR"/>
    <property type="match status" value="1"/>
</dbReference>
<dbReference type="KEGG" id="slo:Shew_1317"/>
<dbReference type="PANTHER" id="PTHR41786">
    <property type="entry name" value="MOTILITY ACCESSORY FACTOR MAF"/>
    <property type="match status" value="1"/>
</dbReference>
<sequence length="826" mass="94162">MQNTQSEISKTFAISQFNEYYLPSVNRHTFEKLDSASLYNKKYQDAFKQEDTLHIIIGMDSGLLANYLMSQPQAKGSKYLFVELADVLSLLTIEIPEHLKDDMQIVSANDFQEAITAHDNNLYIVKKQFKIHRSIAVEGNYLDAYCALNELVETSVDHEYFEQSIGFTQKIFIKAQFKNLAENQKPVSILKQAFRDKTCIVLGGGPSLDEHLEWIKQNNDDLVIIAASRVVGKLVKQEISVDIVVSVDPQTHSFDVNKEFMQLEHKSLLINSYHVVPQILGQWQGSSLYTGNHLPWLHERDNHNIRSIGPTVTNSAIEIATEMGFSQVLLCGVDFCHSQTGVTHAQGTYGASLGPNIGVMFEWVETNAGDMAETPIQLLHAITSLEEAISNTPDTQYINLSLDAAKVKGVNYLATDQIEIQPLTTSQRALLLPQKHCTTTSEKQRYLEDTLTETESHLEKLTLLNAELKQAHSIIDKLEIAKSPERIAIQAEKLEKLEQRINEKYPDLANLIKFYGYYEFSHFFSTKKEQDWSQEDVNKHTRIYYSAFESIAQEIARLIDDAIIRLHSRLEEEKPDCDISALCQQWHNDMQWGRAIIWQQQHPQAYEALSAEQKSLLKKSEEIYLEQFVVKEFIDDTDDAPVPFIENAFKKLQILLHNKHLLGISKIAQYTAPFIQTDPEVNRLHFLALSYQYMLENQPELALETLQKIPENDFQEAERKLAIQLTLNLNNLPLALEHYAKIIEYSDEYLPQYAHALNLSGDPQAALGVYLDYLDKYPQDIPVMLKLGIFLAQAGQIDGAISCFENVLMLDEDNQAALNYLGQLRP</sequence>
<dbReference type="InterPro" id="IPR002826">
    <property type="entry name" value="MptE-like"/>
</dbReference>
<keyword evidence="1" id="KW-0802">TPR repeat</keyword>
<feature type="repeat" description="TPR" evidence="1">
    <location>
        <begin position="781"/>
        <end position="814"/>
    </location>
</feature>
<dbReference type="eggNOG" id="COG2604">
    <property type="taxonomic scope" value="Bacteria"/>
</dbReference>
<evidence type="ECO:0000313" key="5">
    <source>
        <dbReference type="Proteomes" id="UP000001558"/>
    </source>
</evidence>
<dbReference type="Proteomes" id="UP000001558">
    <property type="component" value="Chromosome"/>
</dbReference>
<dbReference type="SUPFAM" id="SSF48452">
    <property type="entry name" value="TPR-like"/>
    <property type="match status" value="1"/>
</dbReference>
<gene>
    <name evidence="4" type="ordered locus">Shew_1317</name>
</gene>
<proteinExistence type="predicted"/>
<dbReference type="AlphaFoldDB" id="A3QCI8"/>
<feature type="domain" description="6-hydroxymethylpterin diphosphokinase MptE-like" evidence="3">
    <location>
        <begin position="175"/>
        <end position="339"/>
    </location>
</feature>
<dbReference type="RefSeq" id="WP_011865118.1">
    <property type="nucleotide sequence ID" value="NC_009092.1"/>
</dbReference>
<evidence type="ECO:0000256" key="1">
    <source>
        <dbReference type="PROSITE-ProRule" id="PRU00339"/>
    </source>
</evidence>
<dbReference type="OrthoDB" id="9146744at2"/>
<dbReference type="InterPro" id="IPR011990">
    <property type="entry name" value="TPR-like_helical_dom_sf"/>
</dbReference>
<accession>A3QCI8</accession>
<dbReference type="PANTHER" id="PTHR41786:SF1">
    <property type="entry name" value="6-HYDROXYMETHYLPTERIN DIPHOSPHOKINASE MPTE-LIKE DOMAIN-CONTAINING PROTEIN"/>
    <property type="match status" value="1"/>
</dbReference>
<evidence type="ECO:0000259" key="3">
    <source>
        <dbReference type="Pfam" id="PF01973"/>
    </source>
</evidence>
<keyword evidence="2" id="KW-0175">Coiled coil</keyword>
<name>A3QCI8_SHELP</name>